<dbReference type="GO" id="GO:0070006">
    <property type="term" value="F:metalloaminopeptidase activity"/>
    <property type="evidence" value="ECO:0007669"/>
    <property type="project" value="TreeGrafter"/>
</dbReference>
<protein>
    <recommendedName>
        <fullName evidence="5">Aminopeptidase N</fullName>
        <ecNumber evidence="4">3.4.11.2</ecNumber>
    </recommendedName>
    <alternativeName>
        <fullName evidence="12">Alanine aminopeptidase</fullName>
    </alternativeName>
    <alternativeName>
        <fullName evidence="13">Lysyl aminopeptidase</fullName>
    </alternativeName>
</protein>
<feature type="compositionally biased region" description="Pro residues" evidence="14">
    <location>
        <begin position="1"/>
        <end position="11"/>
    </location>
</feature>
<keyword evidence="11" id="KW-0482">Metalloprotease</keyword>
<evidence type="ECO:0000256" key="14">
    <source>
        <dbReference type="SAM" id="MobiDB-lite"/>
    </source>
</evidence>
<accession>A0AAJ1U1C5</accession>
<dbReference type="Gene3D" id="1.10.390.10">
    <property type="entry name" value="Neutral Protease Domain 2"/>
    <property type="match status" value="1"/>
</dbReference>
<evidence type="ECO:0000256" key="4">
    <source>
        <dbReference type="ARBA" id="ARBA00012564"/>
    </source>
</evidence>
<keyword evidence="10" id="KW-0862">Zinc</keyword>
<keyword evidence="15" id="KW-1133">Transmembrane helix</keyword>
<dbReference type="AlphaFoldDB" id="A0AAJ1U1C5"/>
<dbReference type="Proteomes" id="UP001239215">
    <property type="component" value="Unassembled WGS sequence"/>
</dbReference>
<dbReference type="GO" id="GO:0005615">
    <property type="term" value="C:extracellular space"/>
    <property type="evidence" value="ECO:0007669"/>
    <property type="project" value="TreeGrafter"/>
</dbReference>
<sequence>MSSPLPPPPPRSSSRSSSRSRSRSQGRGTVVIAFVVAFVLASVTSLAVILVVDQVRDRQADDRSEDRSDSPSDGSADDPEDPADRGGEPVDVPELAAPTEPALAAAVSEPREDSVYPEVGDPGVDALHYAIDFSWFPDDDEFTATTAVTFRATTTAERFQLDLAEHLDVASVSVDGEPTDAFEHDGKDLVVDVPVTADERYVVEVAYGGPPQPVDAPTTRSDFEGVGLQRSDSSGYDGWLWTMQEPYGAFTWYPVNDQPADKAIYDITVHTAPDWQGVANGVLTFSEANDVESVNRFHADAPMSSYLSTIAVGDYELTEDESDSGVPLAYWTPSGDESILAAIEETKDALAWVEEKLGPYPFDSLGSVVVDSESAMETQTMITYGNTGYTLSPEVIVHEIVHQWYGDKVSPNDWRDVWMNEGMAMYLQMLYEAEDLEVDPDEYVAIYGAEDQSYRDEAGPPADWDPDQFGQSNIYVPPGVMWHELRTRLGDEVFWEMTRAWPYAAGDAFVSTGREEYWAWLSEQAGGDLTPFLTEWLLGETEPATTF</sequence>
<gene>
    <name evidence="18" type="ORF">QE405_003069</name>
</gene>
<dbReference type="InterPro" id="IPR001930">
    <property type="entry name" value="Peptidase_M1"/>
</dbReference>
<evidence type="ECO:0000256" key="5">
    <source>
        <dbReference type="ARBA" id="ARBA00015611"/>
    </source>
</evidence>
<dbReference type="PRINTS" id="PR00756">
    <property type="entry name" value="ALADIPTASE"/>
</dbReference>
<feature type="region of interest" description="Disordered" evidence="14">
    <location>
        <begin position="1"/>
        <end position="26"/>
    </location>
</feature>
<comment type="caution">
    <text evidence="18">The sequence shown here is derived from an EMBL/GenBank/DDBJ whole genome shotgun (WGS) entry which is preliminary data.</text>
</comment>
<dbReference type="GO" id="GO:0042277">
    <property type="term" value="F:peptide binding"/>
    <property type="evidence" value="ECO:0007669"/>
    <property type="project" value="TreeGrafter"/>
</dbReference>
<dbReference type="GO" id="GO:0005737">
    <property type="term" value="C:cytoplasm"/>
    <property type="evidence" value="ECO:0007669"/>
    <property type="project" value="TreeGrafter"/>
</dbReference>
<evidence type="ECO:0000259" key="16">
    <source>
        <dbReference type="Pfam" id="PF01433"/>
    </source>
</evidence>
<dbReference type="InterPro" id="IPR027268">
    <property type="entry name" value="Peptidase_M4/M1_CTD_sf"/>
</dbReference>
<dbReference type="GO" id="GO:0016020">
    <property type="term" value="C:membrane"/>
    <property type="evidence" value="ECO:0007669"/>
    <property type="project" value="TreeGrafter"/>
</dbReference>
<evidence type="ECO:0000256" key="9">
    <source>
        <dbReference type="ARBA" id="ARBA00022801"/>
    </source>
</evidence>
<evidence type="ECO:0000256" key="8">
    <source>
        <dbReference type="ARBA" id="ARBA00022723"/>
    </source>
</evidence>
<dbReference type="RefSeq" id="WP_307202345.1">
    <property type="nucleotide sequence ID" value="NZ_JAUTAN010000001.1"/>
</dbReference>
<organism evidence="18 19">
    <name type="scientific">Nocardioides zeae</name>
    <dbReference type="NCBI Taxonomy" id="1457234"/>
    <lineage>
        <taxon>Bacteria</taxon>
        <taxon>Bacillati</taxon>
        <taxon>Actinomycetota</taxon>
        <taxon>Actinomycetes</taxon>
        <taxon>Propionibacteriales</taxon>
        <taxon>Nocardioidaceae</taxon>
        <taxon>Nocardioides</taxon>
    </lineage>
</organism>
<evidence type="ECO:0000256" key="12">
    <source>
        <dbReference type="ARBA" id="ARBA00029811"/>
    </source>
</evidence>
<keyword evidence="8" id="KW-0479">Metal-binding</keyword>
<evidence type="ECO:0000256" key="7">
    <source>
        <dbReference type="ARBA" id="ARBA00022670"/>
    </source>
</evidence>
<feature type="compositionally biased region" description="Basic and acidic residues" evidence="14">
    <location>
        <begin position="56"/>
        <end position="70"/>
    </location>
</feature>
<evidence type="ECO:0000256" key="15">
    <source>
        <dbReference type="SAM" id="Phobius"/>
    </source>
</evidence>
<dbReference type="SUPFAM" id="SSF63737">
    <property type="entry name" value="Leukotriene A4 hydrolase N-terminal domain"/>
    <property type="match status" value="1"/>
</dbReference>
<dbReference type="CDD" id="cd09603">
    <property type="entry name" value="M1_APN_like"/>
    <property type="match status" value="1"/>
</dbReference>
<dbReference type="Pfam" id="PF01433">
    <property type="entry name" value="Peptidase_M1"/>
    <property type="match status" value="1"/>
</dbReference>
<name>A0AAJ1U1C5_9ACTN</name>
<evidence type="ECO:0000256" key="13">
    <source>
        <dbReference type="ARBA" id="ARBA00031533"/>
    </source>
</evidence>
<dbReference type="GO" id="GO:0008270">
    <property type="term" value="F:zinc ion binding"/>
    <property type="evidence" value="ECO:0007669"/>
    <property type="project" value="InterPro"/>
</dbReference>
<dbReference type="SUPFAM" id="SSF55486">
    <property type="entry name" value="Metalloproteases ('zincins'), catalytic domain"/>
    <property type="match status" value="1"/>
</dbReference>
<proteinExistence type="inferred from homology"/>
<dbReference type="Pfam" id="PF17900">
    <property type="entry name" value="Peptidase_M1_N"/>
    <property type="match status" value="1"/>
</dbReference>
<feature type="domain" description="Peptidase M1 membrane alanine aminopeptidase" evidence="16">
    <location>
        <begin position="342"/>
        <end position="536"/>
    </location>
</feature>
<evidence type="ECO:0000256" key="1">
    <source>
        <dbReference type="ARBA" id="ARBA00000098"/>
    </source>
</evidence>
<evidence type="ECO:0000313" key="18">
    <source>
        <dbReference type="EMBL" id="MDQ1105785.1"/>
    </source>
</evidence>
<keyword evidence="15" id="KW-0812">Transmembrane</keyword>
<dbReference type="PANTHER" id="PTHR11533">
    <property type="entry name" value="PROTEASE M1 ZINC METALLOPROTEASE"/>
    <property type="match status" value="1"/>
</dbReference>
<comment type="catalytic activity">
    <reaction evidence="1">
        <text>Release of an N-terminal amino acid, Xaa-|-Yaa- from a peptide, amide or arylamide. Xaa is preferably Ala, but may be most amino acids including Pro (slow action). When a terminal hydrophobic residue is followed by a prolyl residue, the two may be released as an intact Xaa-Pro dipeptide.</text>
        <dbReference type="EC" id="3.4.11.2"/>
    </reaction>
</comment>
<evidence type="ECO:0000313" key="19">
    <source>
        <dbReference type="Proteomes" id="UP001239215"/>
    </source>
</evidence>
<dbReference type="GO" id="GO:0006508">
    <property type="term" value="P:proteolysis"/>
    <property type="evidence" value="ECO:0007669"/>
    <property type="project" value="UniProtKB-KW"/>
</dbReference>
<feature type="domain" description="Aminopeptidase N-like N-terminal" evidence="17">
    <location>
        <begin position="127"/>
        <end position="307"/>
    </location>
</feature>
<evidence type="ECO:0000256" key="3">
    <source>
        <dbReference type="ARBA" id="ARBA00010136"/>
    </source>
</evidence>
<dbReference type="GO" id="GO:0016285">
    <property type="term" value="F:alanyl aminopeptidase activity"/>
    <property type="evidence" value="ECO:0007669"/>
    <property type="project" value="UniProtKB-EC"/>
</dbReference>
<keyword evidence="9" id="KW-0378">Hydrolase</keyword>
<dbReference type="Gene3D" id="2.60.40.1730">
    <property type="entry name" value="tricorn interacting facor f3 domain"/>
    <property type="match status" value="1"/>
</dbReference>
<feature type="region of interest" description="Disordered" evidence="14">
    <location>
        <begin position="56"/>
        <end position="95"/>
    </location>
</feature>
<feature type="transmembrane region" description="Helical" evidence="15">
    <location>
        <begin position="29"/>
        <end position="52"/>
    </location>
</feature>
<dbReference type="InterPro" id="IPR045357">
    <property type="entry name" value="Aminopeptidase_N-like_N"/>
</dbReference>
<dbReference type="InterPro" id="IPR050344">
    <property type="entry name" value="Peptidase_M1_aminopeptidases"/>
</dbReference>
<dbReference type="GO" id="GO:0043171">
    <property type="term" value="P:peptide catabolic process"/>
    <property type="evidence" value="ECO:0007669"/>
    <property type="project" value="TreeGrafter"/>
</dbReference>
<dbReference type="InterPro" id="IPR042097">
    <property type="entry name" value="Aminopeptidase_N-like_N_sf"/>
</dbReference>
<comment type="similarity">
    <text evidence="3">Belongs to the peptidase M1 family.</text>
</comment>
<comment type="cofactor">
    <cofactor evidence="2">
        <name>Zn(2+)</name>
        <dbReference type="ChEBI" id="CHEBI:29105"/>
    </cofactor>
</comment>
<keyword evidence="15" id="KW-0472">Membrane</keyword>
<dbReference type="EC" id="3.4.11.2" evidence="4"/>
<dbReference type="PANTHER" id="PTHR11533:SF174">
    <property type="entry name" value="PUROMYCIN-SENSITIVE AMINOPEPTIDASE-RELATED"/>
    <property type="match status" value="1"/>
</dbReference>
<evidence type="ECO:0000256" key="11">
    <source>
        <dbReference type="ARBA" id="ARBA00023049"/>
    </source>
</evidence>
<keyword evidence="6 18" id="KW-0031">Aminopeptidase</keyword>
<evidence type="ECO:0000256" key="2">
    <source>
        <dbReference type="ARBA" id="ARBA00001947"/>
    </source>
</evidence>
<reference evidence="18" key="1">
    <citation type="submission" date="2023-07" db="EMBL/GenBank/DDBJ databases">
        <title>Functional and genomic diversity of the sorghum phyllosphere microbiome.</title>
        <authorList>
            <person name="Shade A."/>
        </authorList>
    </citation>
    <scope>NUCLEOTIDE SEQUENCE</scope>
    <source>
        <strain evidence="18">SORGH_AS_1067</strain>
    </source>
</reference>
<dbReference type="InterPro" id="IPR014782">
    <property type="entry name" value="Peptidase_M1_dom"/>
</dbReference>
<dbReference type="EMBL" id="JAUTAN010000001">
    <property type="protein sequence ID" value="MDQ1105785.1"/>
    <property type="molecule type" value="Genomic_DNA"/>
</dbReference>
<evidence type="ECO:0000259" key="17">
    <source>
        <dbReference type="Pfam" id="PF17900"/>
    </source>
</evidence>
<evidence type="ECO:0000256" key="10">
    <source>
        <dbReference type="ARBA" id="ARBA00022833"/>
    </source>
</evidence>
<evidence type="ECO:0000256" key="6">
    <source>
        <dbReference type="ARBA" id="ARBA00022438"/>
    </source>
</evidence>
<keyword evidence="7" id="KW-0645">Protease</keyword>